<sequence length="464" mass="50450">MGLTTASGNAFSEAVRGGLAKSLRRKLVWGVTSLVLKVDDFLRREINRRQFLGRSACQAASVAAGVVSLATSAPAGPNERLHVAVLGVRNRGRELAGLLAARPDVEVRVLCDVDAGVFPAAVAAVVEQGRPAPQCERDVRRVLEHPQIDAVFIATPDHSHVPLAKLACQAGKDVYLESPATWCVGEGPELVNVVRQTRRIVQCGVQERSSQALQAALAVVRGGQLGKVHLVRAWTVHRRKPIPPKPDTPPPVDLDYAAWLGSAPPRPFNANRYHFNWRWYWDYGGGELAFWGSHWLDLARLGLELSWPRRIAAAGSVLPASTSTETPDALTVQFDCGAATVLWEHRLSSNHGVEGRSAGVAFYGERGVLILDRGGWKVYDGEPLHGTASVKEMEAAHLENFLECVRSRAIPVAPVADAVISAGWCHLGNLSYRLRRELRFDAERLTCPDTPEAAALLSRSSQDV</sequence>
<dbReference type="Gene3D" id="3.30.360.10">
    <property type="entry name" value="Dihydrodipicolinate Reductase, domain 2"/>
    <property type="match status" value="1"/>
</dbReference>
<dbReference type="PANTHER" id="PTHR43818">
    <property type="entry name" value="BCDNA.GH03377"/>
    <property type="match status" value="1"/>
</dbReference>
<dbReference type="InterPro" id="IPR043906">
    <property type="entry name" value="Gfo/Idh/MocA_OxRdtase_bact_C"/>
</dbReference>
<feature type="domain" description="Gfo/Idh/MocA-like oxidoreductase N-terminal" evidence="1">
    <location>
        <begin position="82"/>
        <end position="204"/>
    </location>
</feature>
<comment type="caution">
    <text evidence="3">The sequence shown here is derived from an EMBL/GenBank/DDBJ whole genome shotgun (WGS) entry which is preliminary data.</text>
</comment>
<evidence type="ECO:0000313" key="3">
    <source>
        <dbReference type="EMBL" id="HGT39202.1"/>
    </source>
</evidence>
<name>A0A7C4LK99_9PLAN</name>
<proteinExistence type="predicted"/>
<evidence type="ECO:0000259" key="1">
    <source>
        <dbReference type="Pfam" id="PF01408"/>
    </source>
</evidence>
<reference evidence="3" key="1">
    <citation type="journal article" date="2020" name="mSystems">
        <title>Genome- and Community-Level Interaction Insights into Carbon Utilization and Element Cycling Functions of Hydrothermarchaeota in Hydrothermal Sediment.</title>
        <authorList>
            <person name="Zhou Z."/>
            <person name="Liu Y."/>
            <person name="Xu W."/>
            <person name="Pan J."/>
            <person name="Luo Z.H."/>
            <person name="Li M."/>
        </authorList>
    </citation>
    <scope>NUCLEOTIDE SEQUENCE [LARGE SCALE GENOMIC DNA]</scope>
    <source>
        <strain evidence="3">SpSt-508</strain>
    </source>
</reference>
<protein>
    <submittedName>
        <fullName evidence="3">Gfo/Idh/MocA family oxidoreductase</fullName>
    </submittedName>
</protein>
<dbReference type="GO" id="GO:0000166">
    <property type="term" value="F:nucleotide binding"/>
    <property type="evidence" value="ECO:0007669"/>
    <property type="project" value="InterPro"/>
</dbReference>
<dbReference type="Gene3D" id="3.40.50.720">
    <property type="entry name" value="NAD(P)-binding Rossmann-like Domain"/>
    <property type="match status" value="1"/>
</dbReference>
<dbReference type="InterPro" id="IPR000683">
    <property type="entry name" value="Gfo/Idh/MocA-like_OxRdtase_N"/>
</dbReference>
<dbReference type="PANTHER" id="PTHR43818:SF5">
    <property type="entry name" value="OXIDOREDUCTASE FAMILY PROTEIN"/>
    <property type="match status" value="1"/>
</dbReference>
<dbReference type="Pfam" id="PF19051">
    <property type="entry name" value="GFO_IDH_MocA_C2"/>
    <property type="match status" value="1"/>
</dbReference>
<dbReference type="Pfam" id="PF01408">
    <property type="entry name" value="GFO_IDH_MocA"/>
    <property type="match status" value="1"/>
</dbReference>
<gene>
    <name evidence="3" type="ORF">ENS64_08065</name>
</gene>
<dbReference type="AlphaFoldDB" id="A0A7C4LK99"/>
<dbReference type="PROSITE" id="PS51318">
    <property type="entry name" value="TAT"/>
    <property type="match status" value="1"/>
</dbReference>
<accession>A0A7C4LK99</accession>
<evidence type="ECO:0000259" key="2">
    <source>
        <dbReference type="Pfam" id="PF19051"/>
    </source>
</evidence>
<dbReference type="EMBL" id="DSVQ01000012">
    <property type="protein sequence ID" value="HGT39202.1"/>
    <property type="molecule type" value="Genomic_DNA"/>
</dbReference>
<dbReference type="InterPro" id="IPR036291">
    <property type="entry name" value="NAD(P)-bd_dom_sf"/>
</dbReference>
<feature type="domain" description="Gfo/Idh/MocA-like oxidoreductase bacterial type C-terminal" evidence="2">
    <location>
        <begin position="249"/>
        <end position="298"/>
    </location>
</feature>
<organism evidence="3">
    <name type="scientific">Schlesneria paludicola</name>
    <dbReference type="NCBI Taxonomy" id="360056"/>
    <lineage>
        <taxon>Bacteria</taxon>
        <taxon>Pseudomonadati</taxon>
        <taxon>Planctomycetota</taxon>
        <taxon>Planctomycetia</taxon>
        <taxon>Planctomycetales</taxon>
        <taxon>Planctomycetaceae</taxon>
        <taxon>Schlesneria</taxon>
    </lineage>
</organism>
<dbReference type="InterPro" id="IPR006311">
    <property type="entry name" value="TAT_signal"/>
</dbReference>
<dbReference type="SUPFAM" id="SSF55347">
    <property type="entry name" value="Glyceraldehyde-3-phosphate dehydrogenase-like, C-terminal domain"/>
    <property type="match status" value="1"/>
</dbReference>
<dbReference type="SUPFAM" id="SSF51735">
    <property type="entry name" value="NAD(P)-binding Rossmann-fold domains"/>
    <property type="match status" value="1"/>
</dbReference>
<dbReference type="InterPro" id="IPR050463">
    <property type="entry name" value="Gfo/Idh/MocA_oxidrdct_glycsds"/>
</dbReference>